<reference evidence="5 6" key="1">
    <citation type="submission" date="2019-06" db="EMBL/GenBank/DDBJ databases">
        <title>Sequencing the genomes of 1000 actinobacteria strains.</title>
        <authorList>
            <person name="Klenk H.-P."/>
        </authorList>
    </citation>
    <scope>NUCLEOTIDE SEQUENCE [LARGE SCALE GENOMIC DNA]</scope>
    <source>
        <strain evidence="5 6">DSM 24083</strain>
    </source>
</reference>
<dbReference type="InterPro" id="IPR015421">
    <property type="entry name" value="PyrdxlP-dep_Trfase_major"/>
</dbReference>
<comment type="caution">
    <text evidence="5">The sequence shown here is derived from an EMBL/GenBank/DDBJ whole genome shotgun (WGS) entry which is preliminary data.</text>
</comment>
<dbReference type="InterPro" id="IPR015422">
    <property type="entry name" value="PyrdxlP-dep_Trfase_small"/>
</dbReference>
<dbReference type="PROSITE" id="PS00600">
    <property type="entry name" value="AA_TRANSFER_CLASS_3"/>
    <property type="match status" value="1"/>
</dbReference>
<keyword evidence="3 4" id="KW-0663">Pyridoxal phosphate</keyword>
<sequence>MISQEIESHSPLVQNSLGAVLPHLQRAEGVWLYDTTGKDYLDGCSGAVVANIGHSHPRVLARIQEQAARVTYAHRGAFVTQQQIDLAQRLTQMTGFTGAWFVNSGSEAVEATLQLAMQYHRERGEPRSHFVSHRTSYHGNTLGALSHSDHARRSVIQGIEVSHDWLPSPYDPNQTADQLLHAARQVIESSREPIAGILFEPVSGASLSARPLVDGYLAGLRELCDHHGILLIADEVMTGLGRTGKNLACDHWSVKPDLVALGKGLGAGYTPIAAALLNETILDVITLGSGRILGGHTYGGNPLSVAVADEVLQVTLEQDLVAASANKGTLLHQHLKRLQSAFPTLVEEVHGKGLLQGVTLHAAADGEGIGSTVEQLRLACLEEGLIIYPATGGFNDSFLVAPPLTSTLEEIEELIRRLERAMSTLRDNLLAQE</sequence>
<dbReference type="PANTHER" id="PTHR43094:SF1">
    <property type="entry name" value="AMINOTRANSFERASE CLASS-III"/>
    <property type="match status" value="1"/>
</dbReference>
<evidence type="ECO:0000256" key="4">
    <source>
        <dbReference type="RuleBase" id="RU003560"/>
    </source>
</evidence>
<dbReference type="InterPro" id="IPR049704">
    <property type="entry name" value="Aminotrans_3_PPA_site"/>
</dbReference>
<comment type="similarity">
    <text evidence="2 4">Belongs to the class-III pyridoxal-phosphate-dependent aminotransferase family.</text>
</comment>
<dbReference type="GO" id="GO:0008483">
    <property type="term" value="F:transaminase activity"/>
    <property type="evidence" value="ECO:0007669"/>
    <property type="project" value="InterPro"/>
</dbReference>
<dbReference type="Gene3D" id="3.90.1150.10">
    <property type="entry name" value="Aspartate Aminotransferase, domain 1"/>
    <property type="match status" value="1"/>
</dbReference>
<dbReference type="Gene3D" id="3.40.640.10">
    <property type="entry name" value="Type I PLP-dependent aspartate aminotransferase-like (Major domain)"/>
    <property type="match status" value="1"/>
</dbReference>
<dbReference type="Proteomes" id="UP000319746">
    <property type="component" value="Unassembled WGS sequence"/>
</dbReference>
<evidence type="ECO:0000256" key="3">
    <source>
        <dbReference type="ARBA" id="ARBA00022898"/>
    </source>
</evidence>
<dbReference type="PANTHER" id="PTHR43094">
    <property type="entry name" value="AMINOTRANSFERASE"/>
    <property type="match status" value="1"/>
</dbReference>
<comment type="cofactor">
    <cofactor evidence="1">
        <name>pyridoxal 5'-phosphate</name>
        <dbReference type="ChEBI" id="CHEBI:597326"/>
    </cofactor>
</comment>
<name>A0A543ANU9_9MICC</name>
<dbReference type="PIRSF" id="PIRSF000521">
    <property type="entry name" value="Transaminase_4ab_Lys_Orn"/>
    <property type="match status" value="1"/>
</dbReference>
<evidence type="ECO:0000313" key="5">
    <source>
        <dbReference type="EMBL" id="TQL74253.1"/>
    </source>
</evidence>
<dbReference type="SUPFAM" id="SSF53383">
    <property type="entry name" value="PLP-dependent transferases"/>
    <property type="match status" value="1"/>
</dbReference>
<proteinExistence type="inferred from homology"/>
<dbReference type="CDD" id="cd00610">
    <property type="entry name" value="OAT_like"/>
    <property type="match status" value="1"/>
</dbReference>
<keyword evidence="6" id="KW-1185">Reference proteome</keyword>
<dbReference type="OrthoDB" id="9801834at2"/>
<dbReference type="InterPro" id="IPR005814">
    <property type="entry name" value="Aminotrans_3"/>
</dbReference>
<accession>A0A543ANU9</accession>
<evidence type="ECO:0000256" key="1">
    <source>
        <dbReference type="ARBA" id="ARBA00001933"/>
    </source>
</evidence>
<dbReference type="EMBL" id="VFOU01000001">
    <property type="protein sequence ID" value="TQL74253.1"/>
    <property type="molecule type" value="Genomic_DNA"/>
</dbReference>
<dbReference type="InterPro" id="IPR015424">
    <property type="entry name" value="PyrdxlP-dep_Trfase"/>
</dbReference>
<dbReference type="Pfam" id="PF00202">
    <property type="entry name" value="Aminotran_3"/>
    <property type="match status" value="1"/>
</dbReference>
<dbReference type="AlphaFoldDB" id="A0A543ANU9"/>
<organism evidence="5 6">
    <name type="scientific">Enteractinococcus coprophilus</name>
    <dbReference type="NCBI Taxonomy" id="1027633"/>
    <lineage>
        <taxon>Bacteria</taxon>
        <taxon>Bacillati</taxon>
        <taxon>Actinomycetota</taxon>
        <taxon>Actinomycetes</taxon>
        <taxon>Micrococcales</taxon>
        <taxon>Micrococcaceae</taxon>
    </lineage>
</organism>
<gene>
    <name evidence="5" type="ORF">FB556_0712</name>
</gene>
<dbReference type="RefSeq" id="WP_141864744.1">
    <property type="nucleotide sequence ID" value="NZ_BAABAN010000016.1"/>
</dbReference>
<dbReference type="FunFam" id="3.40.640.10:FF:000004">
    <property type="entry name" value="Acetylornithine aminotransferase"/>
    <property type="match status" value="1"/>
</dbReference>
<protein>
    <submittedName>
        <fullName evidence="5">N(6)-acetyl-beta-lysine transaminase</fullName>
    </submittedName>
</protein>
<dbReference type="GO" id="GO:0030170">
    <property type="term" value="F:pyridoxal phosphate binding"/>
    <property type="evidence" value="ECO:0007669"/>
    <property type="project" value="InterPro"/>
</dbReference>
<evidence type="ECO:0000256" key="2">
    <source>
        <dbReference type="ARBA" id="ARBA00008954"/>
    </source>
</evidence>
<evidence type="ECO:0000313" key="6">
    <source>
        <dbReference type="Proteomes" id="UP000319746"/>
    </source>
</evidence>